<feature type="compositionally biased region" description="Polar residues" evidence="1">
    <location>
        <begin position="108"/>
        <end position="117"/>
    </location>
</feature>
<feature type="compositionally biased region" description="Polar residues" evidence="1">
    <location>
        <begin position="132"/>
        <end position="160"/>
    </location>
</feature>
<dbReference type="Proteomes" id="UP000436006">
    <property type="component" value="Unassembled WGS sequence"/>
</dbReference>
<dbReference type="EMBL" id="WPIN01000011">
    <property type="protein sequence ID" value="MVM33433.1"/>
    <property type="molecule type" value="Genomic_DNA"/>
</dbReference>
<evidence type="ECO:0000313" key="3">
    <source>
        <dbReference type="Proteomes" id="UP000436006"/>
    </source>
</evidence>
<feature type="region of interest" description="Disordered" evidence="1">
    <location>
        <begin position="132"/>
        <end position="170"/>
    </location>
</feature>
<protein>
    <submittedName>
        <fullName evidence="2">Uncharacterized protein</fullName>
    </submittedName>
</protein>
<feature type="region of interest" description="Disordered" evidence="1">
    <location>
        <begin position="79"/>
        <end position="117"/>
    </location>
</feature>
<reference evidence="2 3" key="1">
    <citation type="submission" date="2019-12" db="EMBL/GenBank/DDBJ databases">
        <title>Spirosoma sp. HMF4905 genome sequencing and assembly.</title>
        <authorList>
            <person name="Kang H."/>
            <person name="Cha I."/>
            <person name="Kim H."/>
            <person name="Joh K."/>
        </authorList>
    </citation>
    <scope>NUCLEOTIDE SEQUENCE [LARGE SCALE GENOMIC DNA]</scope>
    <source>
        <strain evidence="2 3">HMF4905</strain>
    </source>
</reference>
<name>A0A7K1SI43_9BACT</name>
<feature type="compositionally biased region" description="Basic and acidic residues" evidence="1">
    <location>
        <begin position="200"/>
        <end position="213"/>
    </location>
</feature>
<gene>
    <name evidence="2" type="ORF">GO755_25575</name>
</gene>
<keyword evidence="3" id="KW-1185">Reference proteome</keyword>
<evidence type="ECO:0000313" key="2">
    <source>
        <dbReference type="EMBL" id="MVM33433.1"/>
    </source>
</evidence>
<sequence length="213" mass="25221">MGEKEVHAQQYKERFDLNEQQAKTWGEFLKRKRDFTQRYGADYTDILLKDEKKTLEAKFSQDHKDLNEQHYQEWLKYHENEPQSKPYNLPKFLKNPEGIKDQSRTDKSPNQVVSHTFRQPLFVNPFKQVDEVQQNLPPSQTKNSEASKDFLNTTHPTSIENSEKETTELTERKIDTMSSRFSQSLRYTQARESIGQFSGKVRDLKTKKGKDRE</sequence>
<feature type="region of interest" description="Disordered" evidence="1">
    <location>
        <begin position="190"/>
        <end position="213"/>
    </location>
</feature>
<organism evidence="2 3">
    <name type="scientific">Spirosoma arboris</name>
    <dbReference type="NCBI Taxonomy" id="2682092"/>
    <lineage>
        <taxon>Bacteria</taxon>
        <taxon>Pseudomonadati</taxon>
        <taxon>Bacteroidota</taxon>
        <taxon>Cytophagia</taxon>
        <taxon>Cytophagales</taxon>
        <taxon>Cytophagaceae</taxon>
        <taxon>Spirosoma</taxon>
    </lineage>
</organism>
<dbReference type="AlphaFoldDB" id="A0A7K1SI43"/>
<dbReference type="RefSeq" id="WP_157588151.1">
    <property type="nucleotide sequence ID" value="NZ_WPIN01000011.1"/>
</dbReference>
<evidence type="ECO:0000256" key="1">
    <source>
        <dbReference type="SAM" id="MobiDB-lite"/>
    </source>
</evidence>
<accession>A0A7K1SI43</accession>
<feature type="compositionally biased region" description="Basic and acidic residues" evidence="1">
    <location>
        <begin position="97"/>
        <end position="107"/>
    </location>
</feature>
<comment type="caution">
    <text evidence="2">The sequence shown here is derived from an EMBL/GenBank/DDBJ whole genome shotgun (WGS) entry which is preliminary data.</text>
</comment>
<proteinExistence type="predicted"/>
<feature type="compositionally biased region" description="Basic and acidic residues" evidence="1">
    <location>
        <begin position="161"/>
        <end position="170"/>
    </location>
</feature>